<evidence type="ECO:0000313" key="1">
    <source>
        <dbReference type="EMBL" id="WYV99774.1"/>
    </source>
</evidence>
<evidence type="ECO:0000313" key="2">
    <source>
        <dbReference type="Proteomes" id="UP001449595"/>
    </source>
</evidence>
<accession>A0AAX4N0R3</accession>
<reference evidence="1 2" key="1">
    <citation type="submission" date="2024-03" db="EMBL/GenBank/DDBJ databases">
        <title>Isolation and characterization of a phage collection against Pseudomonas putida.</title>
        <authorList>
            <person name="Brauer A."/>
            <person name="Rosendahl S."/>
            <person name="Kangsep A."/>
            <person name="Rikberg R."/>
            <person name="Lewanczyk A.C."/>
            <person name="Horak R."/>
            <person name="Tamman H."/>
        </authorList>
    </citation>
    <scope>NUCLEOTIDE SEQUENCE [LARGE SCALE GENOMIC DNA]</scope>
</reference>
<dbReference type="Proteomes" id="UP001449595">
    <property type="component" value="Segment"/>
</dbReference>
<dbReference type="EMBL" id="PP496417">
    <property type="protein sequence ID" value="WYV99774.1"/>
    <property type="molecule type" value="Genomic_DNA"/>
</dbReference>
<sequence>MQLFFASRTKARAFAQNTGRKVVDKGVQASKRWAVAVKKEAK</sequence>
<name>A0AAX4N0R3_9CAUD</name>
<keyword evidence="2" id="KW-1185">Reference proteome</keyword>
<organism evidence="1 2">
    <name type="scientific">Pseudomonas phage vB_PpuM-Roomu-2</name>
    <dbReference type="NCBI Taxonomy" id="3132621"/>
    <lineage>
        <taxon>Viruses</taxon>
        <taxon>Duplodnaviria</taxon>
        <taxon>Heunggongvirae</taxon>
        <taxon>Uroviricota</taxon>
        <taxon>Caudoviricetes</taxon>
        <taxon>Vandenendeviridae</taxon>
        <taxon>Gorskivirinae</taxon>
        <taxon>Tartuvirus</taxon>
        <taxon>Tartuvirus roomu2</taxon>
    </lineage>
</organism>
<gene>
    <name evidence="1" type="ORF">Roomu2_00094</name>
</gene>
<protein>
    <submittedName>
        <fullName evidence="1">Uncharacterized protein</fullName>
    </submittedName>
</protein>
<proteinExistence type="predicted"/>